<name>A0A2K5ETX0_AOTNA</name>
<dbReference type="GeneTree" id="ENSGT00390000017606"/>
<keyword evidence="4" id="KW-0832">Ubl conjugation</keyword>
<dbReference type="FunFam" id="4.10.960.10:FF:000007">
    <property type="entry name" value="Peroxisome biogenesis protein 6"/>
    <property type="match status" value="1"/>
</dbReference>
<dbReference type="Proteomes" id="UP000233020">
    <property type="component" value="Unplaced"/>
</dbReference>
<keyword evidence="7" id="KW-0687">Ribonucleoprotein</keyword>
<comment type="function">
    <text evidence="8">Component of the large ribosomal subunit. The ribosome is a large ribonucleoprotein complex responsible for the synthesis of proteins in the cell.</text>
</comment>
<comment type="subunit">
    <text evidence="10">Component of the large ribosomal subunit. Interacts with DHX33.</text>
</comment>
<dbReference type="GO" id="GO:0006412">
    <property type="term" value="P:translation"/>
    <property type="evidence" value="ECO:0007669"/>
    <property type="project" value="InterPro"/>
</dbReference>
<evidence type="ECO:0000256" key="8">
    <source>
        <dbReference type="ARBA" id="ARBA00034092"/>
    </source>
</evidence>
<comment type="similarity">
    <text evidence="1">Belongs to the universal ribosomal protein uL3 family.</text>
</comment>
<dbReference type="GO" id="GO:0003735">
    <property type="term" value="F:structural constituent of ribosome"/>
    <property type="evidence" value="ECO:0007669"/>
    <property type="project" value="InterPro"/>
</dbReference>
<evidence type="ECO:0000256" key="2">
    <source>
        <dbReference type="ARBA" id="ARBA00022481"/>
    </source>
</evidence>
<dbReference type="GO" id="GO:0003723">
    <property type="term" value="F:RNA binding"/>
    <property type="evidence" value="ECO:0007669"/>
    <property type="project" value="TreeGrafter"/>
</dbReference>
<protein>
    <recommendedName>
        <fullName evidence="9">60S ribosomal protein L3</fullName>
    </recommendedName>
    <alternativeName>
        <fullName evidence="12">60S ribosomal protein L3-like</fullName>
    </alternativeName>
</protein>
<dbReference type="AlphaFoldDB" id="A0A2K5ETX0"/>
<dbReference type="InterPro" id="IPR009000">
    <property type="entry name" value="Transl_B-barrel_sf"/>
</dbReference>
<dbReference type="FunFam" id="2.40.30.10:FF:000079">
    <property type="entry name" value="60S ribosomal protein L3"/>
    <property type="match status" value="1"/>
</dbReference>
<keyword evidence="5" id="KW-0689">Ribosomal protein</keyword>
<keyword evidence="14" id="KW-1185">Reference proteome</keyword>
<evidence type="ECO:0000256" key="1">
    <source>
        <dbReference type="ARBA" id="ARBA00006540"/>
    </source>
</evidence>
<evidence type="ECO:0000256" key="11">
    <source>
        <dbReference type="ARBA" id="ARBA00055008"/>
    </source>
</evidence>
<evidence type="ECO:0000313" key="14">
    <source>
        <dbReference type="Proteomes" id="UP000233020"/>
    </source>
</evidence>
<dbReference type="Gene3D" id="2.40.30.10">
    <property type="entry name" value="Translation factors"/>
    <property type="match status" value="1"/>
</dbReference>
<dbReference type="InterPro" id="IPR044892">
    <property type="entry name" value="Ribosomal_L3_dom_3_arc_sf"/>
</dbReference>
<accession>A0A2K5ETX0</accession>
<dbReference type="FunFam" id="3.30.1430.10:FF:000001">
    <property type="entry name" value="60S ribosomal protein L3"/>
    <property type="match status" value="1"/>
</dbReference>
<dbReference type="Ensembl" id="ENSANAT00000054673.1">
    <property type="protein sequence ID" value="ENSANAP00000036598.1"/>
    <property type="gene ID" value="ENSANAG00000035812.1"/>
</dbReference>
<evidence type="ECO:0000256" key="10">
    <source>
        <dbReference type="ARBA" id="ARBA00046482"/>
    </source>
</evidence>
<dbReference type="GO" id="GO:0022625">
    <property type="term" value="C:cytosolic large ribosomal subunit"/>
    <property type="evidence" value="ECO:0007669"/>
    <property type="project" value="TreeGrafter"/>
</dbReference>
<sequence length="414" mass="47686">MSHRTFSTPRHGSLGFLPQKYSSRHRGKVKSFPKDDPSKPVHPTAFMGYKAGMTHIVREVDWPGSKMNKKEVVESVTIVETPPMVVVGIVGYMETPQGLQTFKTVFAEHISDECKRCFYKNCHKSKKKAFTKYCKKWQDEDGKKHSMKKYCQVTRIIAHTQMCLLPLHQKKAHLMEIQVNRGTVAKKLDWAHERLEQQVPVNQVFGQDEMIDVIGVTKGKGYKGVTSHWHTKKLPRKTHQGLSKVACIGAWHPAHVAFPVKGYNHCTEINKKICKVGQGYFIKDGKLIKNNASTDYDLSDKRINPLGGFFHYGEVTNDFVMLKGLLTLHKSLLVQTKWRTLKKIDLKFIDTTSKFGHGRFQTMEEKKAFMGPLKKDRIVRKKELNARNRFCSWWGLNKSYFPLEKKKTQALDHL</sequence>
<dbReference type="Pfam" id="PF00297">
    <property type="entry name" value="Ribosomal_L3"/>
    <property type="match status" value="1"/>
</dbReference>
<dbReference type="SUPFAM" id="SSF50447">
    <property type="entry name" value="Translation proteins"/>
    <property type="match status" value="1"/>
</dbReference>
<evidence type="ECO:0000256" key="7">
    <source>
        <dbReference type="ARBA" id="ARBA00023274"/>
    </source>
</evidence>
<evidence type="ECO:0000256" key="4">
    <source>
        <dbReference type="ARBA" id="ARBA00022843"/>
    </source>
</evidence>
<keyword evidence="6" id="KW-0007">Acetylation</keyword>
<dbReference type="PANTHER" id="PTHR11363">
    <property type="entry name" value="60S RIBOSOMAL PROTEIN L3-RELATED"/>
    <property type="match status" value="1"/>
</dbReference>
<proteinExistence type="inferred from homology"/>
<dbReference type="InterPro" id="IPR000597">
    <property type="entry name" value="Ribosomal_uL3"/>
</dbReference>
<dbReference type="Gene3D" id="3.30.1430.10">
    <property type="match status" value="1"/>
</dbReference>
<evidence type="ECO:0000256" key="5">
    <source>
        <dbReference type="ARBA" id="ARBA00022980"/>
    </source>
</evidence>
<evidence type="ECO:0000256" key="6">
    <source>
        <dbReference type="ARBA" id="ARBA00022990"/>
    </source>
</evidence>
<reference evidence="13" key="2">
    <citation type="submission" date="2025-09" db="UniProtKB">
        <authorList>
            <consortium name="Ensembl"/>
        </authorList>
    </citation>
    <scope>IDENTIFICATION</scope>
</reference>
<keyword evidence="2" id="KW-0488">Methylation</keyword>
<dbReference type="PANTHER" id="PTHR11363:SF4">
    <property type="entry name" value="LARGE RIBOSOMAL SUBUNIT PROTEIN UL3"/>
    <property type="match status" value="1"/>
</dbReference>
<dbReference type="FunFam" id="4.10.960.10:FF:000001">
    <property type="entry name" value="60S ribosomal protein L3"/>
    <property type="match status" value="1"/>
</dbReference>
<dbReference type="STRING" id="37293.ENSANAP00000036598"/>
<dbReference type="InterPro" id="IPR045077">
    <property type="entry name" value="L3_arc_euk"/>
</dbReference>
<evidence type="ECO:0000313" key="13">
    <source>
        <dbReference type="Ensembl" id="ENSANAP00000036598.1"/>
    </source>
</evidence>
<dbReference type="Gene3D" id="4.10.960.10">
    <property type="entry name" value="Ribosomal protein L3, domain 3"/>
    <property type="match status" value="1"/>
</dbReference>
<organism evidence="13 14">
    <name type="scientific">Aotus nancymaae</name>
    <name type="common">Ma's night monkey</name>
    <dbReference type="NCBI Taxonomy" id="37293"/>
    <lineage>
        <taxon>Eukaryota</taxon>
        <taxon>Metazoa</taxon>
        <taxon>Chordata</taxon>
        <taxon>Craniata</taxon>
        <taxon>Vertebrata</taxon>
        <taxon>Euteleostomi</taxon>
        <taxon>Mammalia</taxon>
        <taxon>Eutheria</taxon>
        <taxon>Euarchontoglires</taxon>
        <taxon>Primates</taxon>
        <taxon>Haplorrhini</taxon>
        <taxon>Platyrrhini</taxon>
        <taxon>Aotidae</taxon>
        <taxon>Aotus</taxon>
    </lineage>
</organism>
<comment type="function">
    <text evidence="11">Heart- and skeletal muscle-specific component of the ribosome, which regulates muscle function. Component of the large ribosomal subunit in striated muscle cells: replaces the RPL3 paralog in the ribosome in these cells. The ribosome is a large ribonucleoprotein complex responsible for the synthesis of proteins in the cell. Inhibits myotube growth and muscle function.</text>
</comment>
<dbReference type="FunFam" id="2.40.30.10:FF:000351">
    <property type="entry name" value="Ribosomal protein L3"/>
    <property type="match status" value="1"/>
</dbReference>
<reference evidence="13" key="1">
    <citation type="submission" date="2025-08" db="UniProtKB">
        <authorList>
            <consortium name="Ensembl"/>
        </authorList>
    </citation>
    <scope>IDENTIFICATION</scope>
</reference>
<keyword evidence="3" id="KW-1017">Isopeptide bond</keyword>
<evidence type="ECO:0000256" key="9">
    <source>
        <dbReference type="ARBA" id="ARBA00035354"/>
    </source>
</evidence>
<evidence type="ECO:0000256" key="3">
    <source>
        <dbReference type="ARBA" id="ARBA00022499"/>
    </source>
</evidence>
<evidence type="ECO:0000256" key="12">
    <source>
        <dbReference type="ARBA" id="ARBA00077439"/>
    </source>
</evidence>